<protein>
    <recommendedName>
        <fullName evidence="7">Glutaredoxin</fullName>
    </recommendedName>
</protein>
<dbReference type="GO" id="GO:0045454">
    <property type="term" value="P:cell redox homeostasis"/>
    <property type="evidence" value="ECO:0007669"/>
    <property type="project" value="InterPro"/>
</dbReference>
<keyword evidence="6 7" id="KW-0676">Redox-active center</keyword>
<name>A0A6I3KR82_9HYPH</name>
<keyword evidence="5" id="KW-1015">Disulfide bond</keyword>
<dbReference type="GO" id="GO:0005737">
    <property type="term" value="C:cytoplasm"/>
    <property type="evidence" value="ECO:0007669"/>
    <property type="project" value="TreeGrafter"/>
</dbReference>
<gene>
    <name evidence="9" type="primary">grxC</name>
    <name evidence="9" type="ORF">GIW81_18590</name>
</gene>
<evidence type="ECO:0000313" key="10">
    <source>
        <dbReference type="Proteomes" id="UP000440694"/>
    </source>
</evidence>
<dbReference type="InterPro" id="IPR011767">
    <property type="entry name" value="GLR_AS"/>
</dbReference>
<evidence type="ECO:0000256" key="2">
    <source>
        <dbReference type="ARBA" id="ARBA00007787"/>
    </source>
</evidence>
<dbReference type="Proteomes" id="UP000440694">
    <property type="component" value="Unassembled WGS sequence"/>
</dbReference>
<evidence type="ECO:0000259" key="8">
    <source>
        <dbReference type="Pfam" id="PF00462"/>
    </source>
</evidence>
<dbReference type="InterPro" id="IPR002109">
    <property type="entry name" value="Glutaredoxin"/>
</dbReference>
<keyword evidence="10" id="KW-1185">Reference proteome</keyword>
<dbReference type="PANTHER" id="PTHR45694:SF18">
    <property type="entry name" value="GLUTAREDOXIN-1-RELATED"/>
    <property type="match status" value="1"/>
</dbReference>
<dbReference type="PANTHER" id="PTHR45694">
    <property type="entry name" value="GLUTAREDOXIN 2"/>
    <property type="match status" value="1"/>
</dbReference>
<evidence type="ECO:0000256" key="1">
    <source>
        <dbReference type="ARBA" id="ARBA00002549"/>
    </source>
</evidence>
<dbReference type="NCBIfam" id="TIGR02181">
    <property type="entry name" value="GRX_bact"/>
    <property type="match status" value="1"/>
</dbReference>
<evidence type="ECO:0000256" key="7">
    <source>
        <dbReference type="RuleBase" id="RU364065"/>
    </source>
</evidence>
<dbReference type="EMBL" id="WMBQ01000003">
    <property type="protein sequence ID" value="MTD96352.1"/>
    <property type="molecule type" value="Genomic_DNA"/>
</dbReference>
<organism evidence="9 10">
    <name type="scientific">Hyphomicrobium album</name>
    <dbReference type="NCBI Taxonomy" id="2665159"/>
    <lineage>
        <taxon>Bacteria</taxon>
        <taxon>Pseudomonadati</taxon>
        <taxon>Pseudomonadota</taxon>
        <taxon>Alphaproteobacteria</taxon>
        <taxon>Hyphomicrobiales</taxon>
        <taxon>Hyphomicrobiaceae</taxon>
        <taxon>Hyphomicrobium</taxon>
    </lineage>
</organism>
<accession>A0A6I3KR82</accession>
<dbReference type="GO" id="GO:0034599">
    <property type="term" value="P:cellular response to oxidative stress"/>
    <property type="evidence" value="ECO:0007669"/>
    <property type="project" value="TreeGrafter"/>
</dbReference>
<comment type="function">
    <text evidence="1 7">Has a glutathione-disulfide oxidoreductase activity in the presence of NADPH and glutathione reductase. Reduces low molecular weight disulfides and proteins.</text>
</comment>
<evidence type="ECO:0000256" key="6">
    <source>
        <dbReference type="ARBA" id="ARBA00023284"/>
    </source>
</evidence>
<comment type="caution">
    <text evidence="9">The sequence shown here is derived from an EMBL/GenBank/DDBJ whole genome shotgun (WGS) entry which is preliminary data.</text>
</comment>
<evidence type="ECO:0000256" key="3">
    <source>
        <dbReference type="ARBA" id="ARBA00022448"/>
    </source>
</evidence>
<evidence type="ECO:0000256" key="5">
    <source>
        <dbReference type="ARBA" id="ARBA00023157"/>
    </source>
</evidence>
<dbReference type="Pfam" id="PF00462">
    <property type="entry name" value="Glutaredoxin"/>
    <property type="match status" value="1"/>
</dbReference>
<reference evidence="9 10" key="1">
    <citation type="submission" date="2019-11" db="EMBL/GenBank/DDBJ databases">
        <title>Identification of a novel strain.</title>
        <authorList>
            <person name="Xu Q."/>
            <person name="Wang G."/>
        </authorList>
    </citation>
    <scope>NUCLEOTIDE SEQUENCE [LARGE SCALE GENOMIC DNA]</scope>
    <source>
        <strain evidence="10">xq</strain>
    </source>
</reference>
<dbReference type="PROSITE" id="PS51354">
    <property type="entry name" value="GLUTAREDOXIN_2"/>
    <property type="match status" value="1"/>
</dbReference>
<dbReference type="InterPro" id="IPR014025">
    <property type="entry name" value="Glutaredoxin_subgr"/>
</dbReference>
<dbReference type="AlphaFoldDB" id="A0A6I3KR82"/>
<feature type="domain" description="Glutaredoxin" evidence="8">
    <location>
        <begin position="4"/>
        <end position="64"/>
    </location>
</feature>
<proteinExistence type="inferred from homology"/>
<evidence type="ECO:0000313" key="9">
    <source>
        <dbReference type="EMBL" id="MTD96352.1"/>
    </source>
</evidence>
<dbReference type="CDD" id="cd03418">
    <property type="entry name" value="GRX_GRXb_1_3_like"/>
    <property type="match status" value="1"/>
</dbReference>
<dbReference type="GO" id="GO:0015038">
    <property type="term" value="F:glutathione disulfide oxidoreductase activity"/>
    <property type="evidence" value="ECO:0007669"/>
    <property type="project" value="UniProtKB-UniRule"/>
</dbReference>
<keyword evidence="3 7" id="KW-0813">Transport</keyword>
<dbReference type="PROSITE" id="PS00195">
    <property type="entry name" value="GLUTAREDOXIN_1"/>
    <property type="match status" value="1"/>
</dbReference>
<dbReference type="InterPro" id="IPR036249">
    <property type="entry name" value="Thioredoxin-like_sf"/>
</dbReference>
<dbReference type="Gene3D" id="3.40.30.10">
    <property type="entry name" value="Glutaredoxin"/>
    <property type="match status" value="1"/>
</dbReference>
<evidence type="ECO:0000256" key="4">
    <source>
        <dbReference type="ARBA" id="ARBA00022982"/>
    </source>
</evidence>
<sequence>MPKVTVYTTRFCPYCHMAKELLRKKGITAFEEIDVSERALRTEMSARAGGRYTVPQIWIGERHVGGCDDLYTLDREGKLDSLLTA</sequence>
<dbReference type="InterPro" id="IPR011900">
    <property type="entry name" value="GRX_bact"/>
</dbReference>
<keyword evidence="4 7" id="KW-0249">Electron transport</keyword>
<dbReference type="PRINTS" id="PR00160">
    <property type="entry name" value="GLUTAREDOXIN"/>
</dbReference>
<dbReference type="RefSeq" id="WP_154740915.1">
    <property type="nucleotide sequence ID" value="NZ_WMBQ01000003.1"/>
</dbReference>
<dbReference type="SUPFAM" id="SSF52833">
    <property type="entry name" value="Thioredoxin-like"/>
    <property type="match status" value="1"/>
</dbReference>
<keyword evidence="7" id="KW-0963">Cytoplasm</keyword>
<comment type="similarity">
    <text evidence="2 7">Belongs to the glutaredoxin family.</text>
</comment>